<organism evidence="3 4">
    <name type="scientific">Mucisphaera calidilacus</name>
    <dbReference type="NCBI Taxonomy" id="2527982"/>
    <lineage>
        <taxon>Bacteria</taxon>
        <taxon>Pseudomonadati</taxon>
        <taxon>Planctomycetota</taxon>
        <taxon>Phycisphaerae</taxon>
        <taxon>Phycisphaerales</taxon>
        <taxon>Phycisphaeraceae</taxon>
        <taxon>Mucisphaera</taxon>
    </lineage>
</organism>
<accession>A0A518BWR0</accession>
<evidence type="ECO:0000313" key="3">
    <source>
        <dbReference type="EMBL" id="QDU71409.1"/>
    </source>
</evidence>
<feature type="transmembrane region" description="Helical" evidence="2">
    <location>
        <begin position="130"/>
        <end position="152"/>
    </location>
</feature>
<evidence type="ECO:0000256" key="1">
    <source>
        <dbReference type="SAM" id="MobiDB-lite"/>
    </source>
</evidence>
<feature type="compositionally biased region" description="Basic and acidic residues" evidence="1">
    <location>
        <begin position="14"/>
        <end position="32"/>
    </location>
</feature>
<evidence type="ECO:0000256" key="2">
    <source>
        <dbReference type="SAM" id="Phobius"/>
    </source>
</evidence>
<feature type="region of interest" description="Disordered" evidence="1">
    <location>
        <begin position="1"/>
        <end position="42"/>
    </location>
</feature>
<proteinExistence type="predicted"/>
<name>A0A518BWR0_9BACT</name>
<sequence length="153" mass="16959">MPERNTSRRLRLVRPGEGRRASRRPETLRRTPAEATPPKLTATDPRWVMAVRVAEAMEPAGVLPADKRERLTRMGRMMGLTPFDISLIVAVIQDQVRRGHQLDRAASAGADQLAMILLKKQANPRSLRSWLPAIIVTAAILAAEAALLIAWLT</sequence>
<evidence type="ECO:0000313" key="4">
    <source>
        <dbReference type="Proteomes" id="UP000320386"/>
    </source>
</evidence>
<protein>
    <submittedName>
        <fullName evidence="3">Uncharacterized protein</fullName>
    </submittedName>
</protein>
<reference evidence="3 4" key="1">
    <citation type="submission" date="2019-02" db="EMBL/GenBank/DDBJ databases">
        <title>Deep-cultivation of Planctomycetes and their phenomic and genomic characterization uncovers novel biology.</title>
        <authorList>
            <person name="Wiegand S."/>
            <person name="Jogler M."/>
            <person name="Boedeker C."/>
            <person name="Pinto D."/>
            <person name="Vollmers J."/>
            <person name="Rivas-Marin E."/>
            <person name="Kohn T."/>
            <person name="Peeters S.H."/>
            <person name="Heuer A."/>
            <person name="Rast P."/>
            <person name="Oberbeckmann S."/>
            <person name="Bunk B."/>
            <person name="Jeske O."/>
            <person name="Meyerdierks A."/>
            <person name="Storesund J.E."/>
            <person name="Kallscheuer N."/>
            <person name="Luecker S."/>
            <person name="Lage O.M."/>
            <person name="Pohl T."/>
            <person name="Merkel B.J."/>
            <person name="Hornburger P."/>
            <person name="Mueller R.-W."/>
            <person name="Bruemmer F."/>
            <person name="Labrenz M."/>
            <person name="Spormann A.M."/>
            <person name="Op den Camp H."/>
            <person name="Overmann J."/>
            <person name="Amann R."/>
            <person name="Jetten M.S.M."/>
            <person name="Mascher T."/>
            <person name="Medema M.H."/>
            <person name="Devos D.P."/>
            <person name="Kaster A.-K."/>
            <person name="Ovreas L."/>
            <person name="Rohde M."/>
            <person name="Galperin M.Y."/>
            <person name="Jogler C."/>
        </authorList>
    </citation>
    <scope>NUCLEOTIDE SEQUENCE [LARGE SCALE GENOMIC DNA]</scope>
    <source>
        <strain evidence="3 4">Pan265</strain>
    </source>
</reference>
<dbReference type="KEGG" id="mcad:Pan265_12590"/>
<dbReference type="AlphaFoldDB" id="A0A518BWR0"/>
<keyword evidence="2" id="KW-0472">Membrane</keyword>
<gene>
    <name evidence="3" type="ORF">Pan265_12590</name>
</gene>
<keyword evidence="4" id="KW-1185">Reference proteome</keyword>
<dbReference type="Proteomes" id="UP000320386">
    <property type="component" value="Chromosome"/>
</dbReference>
<dbReference type="RefSeq" id="WP_145445558.1">
    <property type="nucleotide sequence ID" value="NZ_CP036280.1"/>
</dbReference>
<dbReference type="EMBL" id="CP036280">
    <property type="protein sequence ID" value="QDU71409.1"/>
    <property type="molecule type" value="Genomic_DNA"/>
</dbReference>
<keyword evidence="2" id="KW-1133">Transmembrane helix</keyword>
<dbReference type="OrthoDB" id="292412at2"/>
<keyword evidence="2" id="KW-0812">Transmembrane</keyword>